<evidence type="ECO:0000259" key="5">
    <source>
        <dbReference type="Pfam" id="PF00496"/>
    </source>
</evidence>
<reference evidence="6 7" key="1">
    <citation type="submission" date="2019-06" db="EMBL/GenBank/DDBJ databases">
        <title>Sorghum-associated microbial communities from plants grown in Nebraska, USA.</title>
        <authorList>
            <person name="Schachtman D."/>
        </authorList>
    </citation>
    <scope>NUCLEOTIDE SEQUENCE [LARGE SCALE GENOMIC DNA]</scope>
    <source>
        <strain evidence="6 7">1225</strain>
    </source>
</reference>
<protein>
    <submittedName>
        <fullName evidence="6">Peptide/nickel transport system substrate-binding protein</fullName>
    </submittedName>
</protein>
<dbReference type="InterPro" id="IPR030678">
    <property type="entry name" value="Peptide/Ni-bd"/>
</dbReference>
<keyword evidence="7" id="KW-1185">Reference proteome</keyword>
<name>A0A561Q0Z6_9HYPH</name>
<dbReference type="PANTHER" id="PTHR30290:SF38">
    <property type="entry name" value="D,D-DIPEPTIDE-BINDING PERIPLASMIC PROTEIN DDPA-RELATED"/>
    <property type="match status" value="1"/>
</dbReference>
<proteinExistence type="inferred from homology"/>
<dbReference type="RefSeq" id="WP_145643397.1">
    <property type="nucleotide sequence ID" value="NZ_VIWP01000016.1"/>
</dbReference>
<comment type="caution">
    <text evidence="6">The sequence shown here is derived from an EMBL/GenBank/DDBJ whole genome shotgun (WGS) entry which is preliminary data.</text>
</comment>
<evidence type="ECO:0000256" key="3">
    <source>
        <dbReference type="ARBA" id="ARBA00022729"/>
    </source>
</evidence>
<dbReference type="InterPro" id="IPR000914">
    <property type="entry name" value="SBP_5_dom"/>
</dbReference>
<comment type="subcellular location">
    <subcellularLocation>
        <location evidence="1">Periplasm</location>
    </subcellularLocation>
</comment>
<feature type="domain" description="Solute-binding protein family 5" evidence="5">
    <location>
        <begin position="68"/>
        <end position="424"/>
    </location>
</feature>
<feature type="signal peptide" evidence="4">
    <location>
        <begin position="1"/>
        <end position="23"/>
    </location>
</feature>
<dbReference type="Gene3D" id="3.90.76.10">
    <property type="entry name" value="Dipeptide-binding Protein, Domain 1"/>
    <property type="match status" value="1"/>
</dbReference>
<evidence type="ECO:0000313" key="6">
    <source>
        <dbReference type="EMBL" id="TWF44020.1"/>
    </source>
</evidence>
<dbReference type="Pfam" id="PF00496">
    <property type="entry name" value="SBP_bac_5"/>
    <property type="match status" value="1"/>
</dbReference>
<dbReference type="PIRSF" id="PIRSF002741">
    <property type="entry name" value="MppA"/>
    <property type="match status" value="1"/>
</dbReference>
<dbReference type="GO" id="GO:0043190">
    <property type="term" value="C:ATP-binding cassette (ABC) transporter complex"/>
    <property type="evidence" value="ECO:0007669"/>
    <property type="project" value="InterPro"/>
</dbReference>
<dbReference type="SUPFAM" id="SSF53850">
    <property type="entry name" value="Periplasmic binding protein-like II"/>
    <property type="match status" value="1"/>
</dbReference>
<evidence type="ECO:0000256" key="2">
    <source>
        <dbReference type="ARBA" id="ARBA00005695"/>
    </source>
</evidence>
<organism evidence="6 7">
    <name type="scientific">Neorhizobium alkalisoli</name>
    <dbReference type="NCBI Taxonomy" id="528178"/>
    <lineage>
        <taxon>Bacteria</taxon>
        <taxon>Pseudomonadati</taxon>
        <taxon>Pseudomonadota</taxon>
        <taxon>Alphaproteobacteria</taxon>
        <taxon>Hyphomicrobiales</taxon>
        <taxon>Rhizobiaceae</taxon>
        <taxon>Rhizobium/Agrobacterium group</taxon>
        <taxon>Neorhizobium</taxon>
    </lineage>
</organism>
<dbReference type="AlphaFoldDB" id="A0A561Q0Z6"/>
<dbReference type="EMBL" id="VIWP01000016">
    <property type="protein sequence ID" value="TWF44020.1"/>
    <property type="molecule type" value="Genomic_DNA"/>
</dbReference>
<keyword evidence="3 4" id="KW-0732">Signal</keyword>
<sequence>MLKNALRAGAATLVILMAGGAMASDLKVAVQAVPASIDPASENSNVSLRVIYSVYDTLVKTDFRDGGKLKPALATSWTIIDAKTVEFKLRPNVKFHNGETLSADDIVATFSPVRIGLDPNIPVESKAFLGGIDHVEIVDPLTVRIHMKKNDAIILQRFANFPSQIISAAALKSSASYQDFAAKAIGTGPYKLKSFKPGDKVVLEKFEGYWGEPKAAADEVTFSVVPELSTRVAGLVSGQFDLITEVGPDDIKQIDAGKNTKVVGGPILNILGLFYDSTNDVLADPRIREALNLSIDRVKLVNSFYGGRTEVPHGWQMPSFGDMYLADRPLPEYNLQKAKALLKEAGYNGAEIVYRTRNYYTKQIETAQILQSMWKAAGLNIKLEIKENGAQVFADDDRRMIVDGSFSAYYPDPLGQFWRRFGQDTTYATGKYWKVDPDMVAMGDELATSIDTARRREIFGKMLDKFDKEPNGAVLYDLAAFMGERSDRVSLKVLPNEYLDLTTDGLSFK</sequence>
<dbReference type="GO" id="GO:1904680">
    <property type="term" value="F:peptide transmembrane transporter activity"/>
    <property type="evidence" value="ECO:0007669"/>
    <property type="project" value="TreeGrafter"/>
</dbReference>
<gene>
    <name evidence="6" type="ORF">FHW37_11624</name>
</gene>
<dbReference type="GO" id="GO:0030288">
    <property type="term" value="C:outer membrane-bounded periplasmic space"/>
    <property type="evidence" value="ECO:0007669"/>
    <property type="project" value="UniProtKB-ARBA"/>
</dbReference>
<dbReference type="GO" id="GO:0015833">
    <property type="term" value="P:peptide transport"/>
    <property type="evidence" value="ECO:0007669"/>
    <property type="project" value="TreeGrafter"/>
</dbReference>
<evidence type="ECO:0000256" key="1">
    <source>
        <dbReference type="ARBA" id="ARBA00004418"/>
    </source>
</evidence>
<dbReference type="Proteomes" id="UP000320653">
    <property type="component" value="Unassembled WGS sequence"/>
</dbReference>
<evidence type="ECO:0000313" key="7">
    <source>
        <dbReference type="Proteomes" id="UP000320653"/>
    </source>
</evidence>
<comment type="similarity">
    <text evidence="2">Belongs to the bacterial solute-binding protein 5 family.</text>
</comment>
<feature type="chain" id="PRO_5021753949" evidence="4">
    <location>
        <begin position="24"/>
        <end position="509"/>
    </location>
</feature>
<dbReference type="Gene3D" id="3.40.190.10">
    <property type="entry name" value="Periplasmic binding protein-like II"/>
    <property type="match status" value="1"/>
</dbReference>
<evidence type="ECO:0000256" key="4">
    <source>
        <dbReference type="SAM" id="SignalP"/>
    </source>
</evidence>
<accession>A0A561Q0Z6</accession>
<dbReference type="Gene3D" id="3.10.105.10">
    <property type="entry name" value="Dipeptide-binding Protein, Domain 3"/>
    <property type="match status" value="1"/>
</dbReference>
<dbReference type="PANTHER" id="PTHR30290">
    <property type="entry name" value="PERIPLASMIC BINDING COMPONENT OF ABC TRANSPORTER"/>
    <property type="match status" value="1"/>
</dbReference>
<dbReference type="OrthoDB" id="9803988at2"/>
<dbReference type="InterPro" id="IPR039424">
    <property type="entry name" value="SBP_5"/>
</dbReference>